<gene>
    <name evidence="1" type="ORF">AVDCRST_MAG93-9522</name>
</gene>
<proteinExistence type="predicted"/>
<organism evidence="1">
    <name type="scientific">uncultured Chloroflexia bacterium</name>
    <dbReference type="NCBI Taxonomy" id="1672391"/>
    <lineage>
        <taxon>Bacteria</taxon>
        <taxon>Bacillati</taxon>
        <taxon>Chloroflexota</taxon>
        <taxon>Chloroflexia</taxon>
        <taxon>environmental samples</taxon>
    </lineage>
</organism>
<dbReference type="AlphaFoldDB" id="A0A6J4NH82"/>
<protein>
    <submittedName>
        <fullName evidence="1">Uncharacterized protein</fullName>
    </submittedName>
</protein>
<reference evidence="1" key="1">
    <citation type="submission" date="2020-02" db="EMBL/GenBank/DDBJ databases">
        <authorList>
            <person name="Meier V. D."/>
        </authorList>
    </citation>
    <scope>NUCLEOTIDE SEQUENCE</scope>
    <source>
        <strain evidence="1">AVDCRST_MAG93</strain>
    </source>
</reference>
<accession>A0A6J4NH82</accession>
<name>A0A6J4NH82_9CHLR</name>
<feature type="non-terminal residue" evidence="1">
    <location>
        <position position="36"/>
    </location>
</feature>
<sequence length="36" mass="3852">MSPLRTSESRRYCGGLGVKTLNVGIRSSVIALARCV</sequence>
<dbReference type="EMBL" id="CADCTR010003199">
    <property type="protein sequence ID" value="CAA9387145.1"/>
    <property type="molecule type" value="Genomic_DNA"/>
</dbReference>
<evidence type="ECO:0000313" key="1">
    <source>
        <dbReference type="EMBL" id="CAA9387145.1"/>
    </source>
</evidence>